<keyword evidence="5 7" id="KW-0413">Isomerase</keyword>
<comment type="pathway">
    <text evidence="7">Cell wall biogenesis; peptidoglycan biosynthesis.</text>
</comment>
<comment type="caution">
    <text evidence="8">The sequence shown here is derived from an EMBL/GenBank/DDBJ whole genome shotgun (WGS) entry which is preliminary data.</text>
</comment>
<organism evidence="8 9">
    <name type="scientific">Putridiphycobacter roseus</name>
    <dbReference type="NCBI Taxonomy" id="2219161"/>
    <lineage>
        <taxon>Bacteria</taxon>
        <taxon>Pseudomonadati</taxon>
        <taxon>Bacteroidota</taxon>
        <taxon>Flavobacteriia</taxon>
        <taxon>Flavobacteriales</taxon>
        <taxon>Crocinitomicaceae</taxon>
        <taxon>Putridiphycobacter</taxon>
    </lineage>
</organism>
<feature type="binding site" evidence="7">
    <location>
        <begin position="9"/>
        <end position="10"/>
    </location>
    <ligand>
        <name>substrate</name>
    </ligand>
</feature>
<keyword evidence="9" id="KW-1185">Reference proteome</keyword>
<feature type="active site" description="Proton donor/acceptor" evidence="7">
    <location>
        <position position="186"/>
    </location>
</feature>
<feature type="binding site" evidence="7">
    <location>
        <begin position="187"/>
        <end position="188"/>
    </location>
    <ligand>
        <name>substrate</name>
    </ligand>
</feature>
<evidence type="ECO:0000256" key="3">
    <source>
        <dbReference type="ARBA" id="ARBA00022960"/>
    </source>
</evidence>
<comment type="catalytic activity">
    <reaction evidence="1 7">
        <text>L-glutamate = D-glutamate</text>
        <dbReference type="Rhea" id="RHEA:12813"/>
        <dbReference type="ChEBI" id="CHEBI:29985"/>
        <dbReference type="ChEBI" id="CHEBI:29986"/>
        <dbReference type="EC" id="5.1.1.3"/>
    </reaction>
</comment>
<reference evidence="8 9" key="1">
    <citation type="submission" date="2018-06" db="EMBL/GenBank/DDBJ databases">
        <title>The draft genome sequence of Crocinitomix sp. SM1701.</title>
        <authorList>
            <person name="Zhang X."/>
        </authorList>
    </citation>
    <scope>NUCLEOTIDE SEQUENCE [LARGE SCALE GENOMIC DNA]</scope>
    <source>
        <strain evidence="8 9">SM1701</strain>
    </source>
</reference>
<evidence type="ECO:0000256" key="4">
    <source>
        <dbReference type="ARBA" id="ARBA00022984"/>
    </source>
</evidence>
<keyword evidence="3 7" id="KW-0133">Cell shape</keyword>
<dbReference type="SUPFAM" id="SSF53681">
    <property type="entry name" value="Aspartate/glutamate racemase"/>
    <property type="match status" value="2"/>
</dbReference>
<comment type="similarity">
    <text evidence="7">Belongs to the aspartate/glutamate racemases family.</text>
</comment>
<accession>A0A2W1N3V9</accession>
<dbReference type="NCBIfam" id="TIGR00067">
    <property type="entry name" value="glut_race"/>
    <property type="match status" value="1"/>
</dbReference>
<dbReference type="Proteomes" id="UP000249248">
    <property type="component" value="Unassembled WGS sequence"/>
</dbReference>
<dbReference type="HAMAP" id="MF_00258">
    <property type="entry name" value="Glu_racemase"/>
    <property type="match status" value="1"/>
</dbReference>
<dbReference type="GO" id="GO:0071555">
    <property type="term" value="P:cell wall organization"/>
    <property type="evidence" value="ECO:0007669"/>
    <property type="project" value="UniProtKB-KW"/>
</dbReference>
<feature type="active site" description="Proton donor/acceptor" evidence="7">
    <location>
        <position position="73"/>
    </location>
</feature>
<dbReference type="InterPro" id="IPR015942">
    <property type="entry name" value="Asp/Glu/hydantoin_racemase"/>
</dbReference>
<evidence type="ECO:0000313" key="9">
    <source>
        <dbReference type="Proteomes" id="UP000249248"/>
    </source>
</evidence>
<dbReference type="AlphaFoldDB" id="A0A2W1N3V9"/>
<evidence type="ECO:0000256" key="6">
    <source>
        <dbReference type="ARBA" id="ARBA00023316"/>
    </source>
</evidence>
<evidence type="ECO:0000256" key="1">
    <source>
        <dbReference type="ARBA" id="ARBA00001602"/>
    </source>
</evidence>
<evidence type="ECO:0000256" key="5">
    <source>
        <dbReference type="ARBA" id="ARBA00023235"/>
    </source>
</evidence>
<evidence type="ECO:0000256" key="2">
    <source>
        <dbReference type="ARBA" id="ARBA00013090"/>
    </source>
</evidence>
<dbReference type="InterPro" id="IPR018187">
    <property type="entry name" value="Asp/Glu_racemase_AS_1"/>
</dbReference>
<dbReference type="PANTHER" id="PTHR21198:SF2">
    <property type="entry name" value="GLUTAMATE RACEMASE"/>
    <property type="match status" value="1"/>
</dbReference>
<dbReference type="Gene3D" id="3.40.50.1860">
    <property type="match status" value="2"/>
</dbReference>
<dbReference type="GO" id="GO:0008881">
    <property type="term" value="F:glutamate racemase activity"/>
    <property type="evidence" value="ECO:0007669"/>
    <property type="project" value="UniProtKB-UniRule"/>
</dbReference>
<dbReference type="GO" id="GO:0009252">
    <property type="term" value="P:peptidoglycan biosynthetic process"/>
    <property type="evidence" value="ECO:0007669"/>
    <property type="project" value="UniProtKB-UniRule"/>
</dbReference>
<dbReference type="GO" id="GO:0008360">
    <property type="term" value="P:regulation of cell shape"/>
    <property type="evidence" value="ECO:0007669"/>
    <property type="project" value="UniProtKB-KW"/>
</dbReference>
<dbReference type="FunFam" id="3.40.50.1860:FF:000001">
    <property type="entry name" value="Glutamate racemase"/>
    <property type="match status" value="1"/>
</dbReference>
<dbReference type="InterPro" id="IPR001920">
    <property type="entry name" value="Asp/Glu_race"/>
</dbReference>
<evidence type="ECO:0000256" key="7">
    <source>
        <dbReference type="HAMAP-Rule" id="MF_00258"/>
    </source>
</evidence>
<dbReference type="EMBL" id="QKSB01000001">
    <property type="protein sequence ID" value="PZE18524.1"/>
    <property type="molecule type" value="Genomic_DNA"/>
</dbReference>
<comment type="function">
    <text evidence="7">Provides the (R)-glutamate required for cell wall biosynthesis.</text>
</comment>
<gene>
    <name evidence="7 8" type="primary">murI</name>
    <name evidence="8" type="ORF">DNU06_01440</name>
</gene>
<keyword evidence="6 7" id="KW-0961">Cell wall biogenesis/degradation</keyword>
<protein>
    <recommendedName>
        <fullName evidence="2 7">Glutamate racemase</fullName>
        <ecNumber evidence="2 7">5.1.1.3</ecNumber>
    </recommendedName>
</protein>
<dbReference type="InterPro" id="IPR004391">
    <property type="entry name" value="Glu_race"/>
</dbReference>
<feature type="binding site" evidence="7">
    <location>
        <begin position="41"/>
        <end position="42"/>
    </location>
    <ligand>
        <name>substrate</name>
    </ligand>
</feature>
<dbReference type="PROSITE" id="PS00923">
    <property type="entry name" value="ASP_GLU_RACEMASE_1"/>
    <property type="match status" value="1"/>
</dbReference>
<sequence length="265" mass="29648">MNRPIGIFDSGIGGLTVAHAVSKFLPNETIVYFGDTAHLPYGDKSPDRIHSFVEKISDFLLHEMHAKSIVIACNTASATSYEYLRDKYKGSVPIINVIDPIIENLVADNTLKKVGLIATKTTIESGVYQEKMKRRSPSVLMEVLPTPLLAPMIEEGFSKDKISSTIIENYLSHPKFKNIDALILGCTHYVLIKEEINDYFEGKVKLFDATDILALKMIDIFRKEGLLNENKEAKNTFFVSDLTASFQASAARFYGEDIVLKHKVL</sequence>
<name>A0A2W1N3V9_9FLAO</name>
<dbReference type="RefSeq" id="WP_111061424.1">
    <property type="nucleotide sequence ID" value="NZ_JBHUCU010000007.1"/>
</dbReference>
<dbReference type="UniPathway" id="UPA00219"/>
<keyword evidence="4 7" id="KW-0573">Peptidoglycan synthesis</keyword>
<dbReference type="PANTHER" id="PTHR21198">
    <property type="entry name" value="GLUTAMATE RACEMASE"/>
    <property type="match status" value="1"/>
</dbReference>
<dbReference type="Pfam" id="PF01177">
    <property type="entry name" value="Asp_Glu_race"/>
    <property type="match status" value="1"/>
</dbReference>
<evidence type="ECO:0000313" key="8">
    <source>
        <dbReference type="EMBL" id="PZE18524.1"/>
    </source>
</evidence>
<proteinExistence type="inferred from homology"/>
<dbReference type="OrthoDB" id="9801055at2"/>
<dbReference type="EC" id="5.1.1.3" evidence="2 7"/>
<feature type="binding site" evidence="7">
    <location>
        <begin position="74"/>
        <end position="75"/>
    </location>
    <ligand>
        <name>substrate</name>
    </ligand>
</feature>